<gene>
    <name evidence="2" type="ORF">LMG32879_001786</name>
</gene>
<reference evidence="2" key="1">
    <citation type="submission" date="2023-03" db="EMBL/GenBank/DDBJ databases">
        <authorList>
            <person name="Cleenwerck I."/>
        </authorList>
    </citation>
    <scope>NUCLEOTIDE SEQUENCE</scope>
    <source>
        <strain evidence="2">LMG 32879</strain>
    </source>
</reference>
<dbReference type="RefSeq" id="WP_289841777.1">
    <property type="nucleotide sequence ID" value="NZ_CATKSH010000009.1"/>
</dbReference>
<dbReference type="EMBL" id="CATKSH010000009">
    <property type="protein sequence ID" value="CAI9120945.1"/>
    <property type="molecule type" value="Genomic_DNA"/>
</dbReference>
<dbReference type="AlphaFoldDB" id="A0AA35XWK1"/>
<protein>
    <recommendedName>
        <fullName evidence="4">DNA breaking-rejoining protein</fullName>
    </recommendedName>
</protein>
<accession>A0AA35XWK1</accession>
<dbReference type="Proteomes" id="UP001176960">
    <property type="component" value="Unassembled WGS sequence"/>
</dbReference>
<proteinExistence type="predicted"/>
<evidence type="ECO:0000313" key="2">
    <source>
        <dbReference type="EMBL" id="CAI9120945.1"/>
    </source>
</evidence>
<sequence>MRILFHFMGGLITCALCAGVPSALAAPPLPAPAMKLTVPAGSGEVHEDGRVSPQEIRRYRFDLKSGRELHLRLLSSDTRPVFQLLGPDGVPIYDSHSGASGPEYDGLTDASGTYEIRVFLLRAQTAQSAPAPFTLSLMLD</sequence>
<keyword evidence="3" id="KW-1185">Reference proteome</keyword>
<feature type="signal peptide" evidence="1">
    <location>
        <begin position="1"/>
        <end position="25"/>
    </location>
</feature>
<name>A0AA35XWK1_9PROT</name>
<evidence type="ECO:0000256" key="1">
    <source>
        <dbReference type="SAM" id="SignalP"/>
    </source>
</evidence>
<dbReference type="Gene3D" id="2.60.120.380">
    <property type="match status" value="1"/>
</dbReference>
<feature type="chain" id="PRO_5041238664" description="DNA breaking-rejoining protein" evidence="1">
    <location>
        <begin position="26"/>
        <end position="140"/>
    </location>
</feature>
<keyword evidence="1" id="KW-0732">Signal</keyword>
<evidence type="ECO:0008006" key="4">
    <source>
        <dbReference type="Google" id="ProtNLM"/>
    </source>
</evidence>
<organism evidence="2 3">
    <name type="scientific">Brytella acorum</name>
    <dbReference type="NCBI Taxonomy" id="2959299"/>
    <lineage>
        <taxon>Bacteria</taxon>
        <taxon>Pseudomonadati</taxon>
        <taxon>Pseudomonadota</taxon>
        <taxon>Alphaproteobacteria</taxon>
        <taxon>Acetobacterales</taxon>
        <taxon>Acetobacteraceae</taxon>
        <taxon>Brytella</taxon>
    </lineage>
</organism>
<evidence type="ECO:0000313" key="3">
    <source>
        <dbReference type="Proteomes" id="UP001176960"/>
    </source>
</evidence>
<comment type="caution">
    <text evidence="2">The sequence shown here is derived from an EMBL/GenBank/DDBJ whole genome shotgun (WGS) entry which is preliminary data.</text>
</comment>